<dbReference type="InterPro" id="IPR011992">
    <property type="entry name" value="EF-hand-dom_pair"/>
</dbReference>
<feature type="compositionally biased region" description="Basic and acidic residues" evidence="1">
    <location>
        <begin position="1123"/>
        <end position="1147"/>
    </location>
</feature>
<dbReference type="Proteomes" id="UP001189429">
    <property type="component" value="Unassembled WGS sequence"/>
</dbReference>
<feature type="region of interest" description="Disordered" evidence="1">
    <location>
        <begin position="1092"/>
        <end position="1147"/>
    </location>
</feature>
<dbReference type="Gene3D" id="1.10.238.10">
    <property type="entry name" value="EF-hand"/>
    <property type="match status" value="1"/>
</dbReference>
<accession>A0ABN9T733</accession>
<dbReference type="InterPro" id="IPR002048">
    <property type="entry name" value="EF_hand_dom"/>
</dbReference>
<comment type="caution">
    <text evidence="4">The sequence shown here is derived from an EMBL/GenBank/DDBJ whole genome shotgun (WGS) entry which is preliminary data.</text>
</comment>
<keyword evidence="2" id="KW-0732">Signal</keyword>
<dbReference type="EMBL" id="CAUYUJ010014394">
    <property type="protein sequence ID" value="CAK0840678.1"/>
    <property type="molecule type" value="Genomic_DNA"/>
</dbReference>
<evidence type="ECO:0000313" key="5">
    <source>
        <dbReference type="Proteomes" id="UP001189429"/>
    </source>
</evidence>
<sequence length="1147" mass="123672">MLATTTHRPLRLAVALSYIFALGADSQLTYKSPRDHAVQPHAGCHTAVAGEECHDKLLWAMQSGILKYPDWFAPLTNSSSLEAFQRHLHGLPRFSGVCPQPCEERALEAVALVPARARQPPSVSCHAPVEGDACHRRVVWAMESGVVKYPDRFAPLTSSSRFEDFQRLLHGMPRFSDVCPEPCAPPAVGAGVPARLPDGCRTAVEGDACYRKVVWAMEAGLAKYPGWFAPLTSSSSFEDFQRHLHGIARFSDACPEPCAARAAESPLPAQARVDGGTPGGGTWIVEGYNQTAGNCECGNIIQAYATGYETPLLCAAACSAVPACMSIGVHEDTIWPGHCDLFDAPCDDSATCATPVHEQAISLNFNKELTASPTPAPTPPPDACEITNGTGPSASYPCTCGLDVCGTSEICSNETCSPPTYLHVDWPCSYPSIGDPNFILTGTSADGAPIYVNFHGSYIYYDVSCDGVVREAGEGVARWIVDNSVPSESATSDLDSDKTCSYFGHYNSLDNSGLPLGSSSWVTYCHGQTTTITAEITYLHEEPNVTATPAPTLPPGVPCPCNQKCAGFPYVDTDGDGCLSPPECEYIETFRDRFHELDLDGDGCVTIDECIESPLGEWLPMFPIQGPNHCDFGSYFTPGTSSCVSCTNGETRRRRSEACTKCPAGKDDFGDFDVCIGGAYLKEPLYPGNCSACLNTGTDESGLTWTRGDRVVISTRNPDPGHYQVVTIEGVNTVGNLTCFEFSPCVTDPYDPYDPVTTDCTEQDGHATSIAYPCGCGIEECADGEVCDIDGNAGQGICFTPSGNLPTPAPTVSARGDPHLVNLHGEHFDVNHGGEFTLLRIPQATSEPPMLELKASIRPEHGKPCTTYITEVEVSGSLFGSKVVQVRSYLRSHVENETDKFLGLRVLERTPGAVTEAPWKSIAQETDNTFFVADPQTENDFRVTMSTAKWYSNKDAGEKVPSVAGQVEIRLGDPKDLGLEPARVLVRQDLPRQEHLNVAVRRLSSLGREDVGGLLGFDPHPESLEDVTPECQRHRDGLDSARGPRSQRGWKARWEKIKARRSEAFAPGGAAGDGDATAQLVSNGREAMCVCPGEEPHEAEEEERGGVRPEPRRRQGHGGRRRGAPDGEARRGDVGLSRGAERRCLFR</sequence>
<name>A0ABN9T733_9DINO</name>
<gene>
    <name evidence="4" type="ORF">PCOR1329_LOCUS36057</name>
</gene>
<evidence type="ECO:0000256" key="1">
    <source>
        <dbReference type="SAM" id="MobiDB-lite"/>
    </source>
</evidence>
<reference evidence="4" key="1">
    <citation type="submission" date="2023-10" db="EMBL/GenBank/DDBJ databases">
        <authorList>
            <person name="Chen Y."/>
            <person name="Shah S."/>
            <person name="Dougan E. K."/>
            <person name="Thang M."/>
            <person name="Chan C."/>
        </authorList>
    </citation>
    <scope>NUCLEOTIDE SEQUENCE [LARGE SCALE GENOMIC DNA]</scope>
</reference>
<feature type="signal peptide" evidence="2">
    <location>
        <begin position="1"/>
        <end position="26"/>
    </location>
</feature>
<evidence type="ECO:0000256" key="2">
    <source>
        <dbReference type="SAM" id="SignalP"/>
    </source>
</evidence>
<proteinExistence type="predicted"/>
<keyword evidence="5" id="KW-1185">Reference proteome</keyword>
<dbReference type="PROSITE" id="PS50222">
    <property type="entry name" value="EF_HAND_2"/>
    <property type="match status" value="1"/>
</dbReference>
<feature type="domain" description="EF-hand" evidence="3">
    <location>
        <begin position="585"/>
        <end position="620"/>
    </location>
</feature>
<organism evidence="4 5">
    <name type="scientific">Prorocentrum cordatum</name>
    <dbReference type="NCBI Taxonomy" id="2364126"/>
    <lineage>
        <taxon>Eukaryota</taxon>
        <taxon>Sar</taxon>
        <taxon>Alveolata</taxon>
        <taxon>Dinophyceae</taxon>
        <taxon>Prorocentrales</taxon>
        <taxon>Prorocentraceae</taxon>
        <taxon>Prorocentrum</taxon>
    </lineage>
</organism>
<protein>
    <recommendedName>
        <fullName evidence="3">EF-hand domain-containing protein</fullName>
    </recommendedName>
</protein>
<evidence type="ECO:0000259" key="3">
    <source>
        <dbReference type="PROSITE" id="PS50222"/>
    </source>
</evidence>
<dbReference type="SUPFAM" id="SSF47473">
    <property type="entry name" value="EF-hand"/>
    <property type="match status" value="1"/>
</dbReference>
<evidence type="ECO:0000313" key="4">
    <source>
        <dbReference type="EMBL" id="CAK0840678.1"/>
    </source>
</evidence>
<feature type="compositionally biased region" description="Basic and acidic residues" evidence="1">
    <location>
        <begin position="1104"/>
        <end position="1113"/>
    </location>
</feature>
<feature type="chain" id="PRO_5047084435" description="EF-hand domain-containing protein" evidence="2">
    <location>
        <begin position="27"/>
        <end position="1147"/>
    </location>
</feature>